<dbReference type="GeneID" id="96088164"/>
<evidence type="ECO:0000313" key="2">
    <source>
        <dbReference type="EMBL" id="KAL1794421.1"/>
    </source>
</evidence>
<comment type="caution">
    <text evidence="2">The sequence shown here is derived from an EMBL/GenBank/DDBJ whole genome shotgun (WGS) entry which is preliminary data.</text>
</comment>
<reference evidence="2 3" key="1">
    <citation type="submission" date="2024-09" db="EMBL/GenBank/DDBJ databases">
        <title>T2T genomes of carrot and Alternaria dauci and their utility for understanding host-pathogen interaction during carrot leaf blight disease.</title>
        <authorList>
            <person name="Liu W."/>
            <person name="Xu S."/>
            <person name="Ou C."/>
            <person name="Liu X."/>
            <person name="Zhuang F."/>
            <person name="Deng X.W."/>
        </authorList>
    </citation>
    <scope>NUCLEOTIDE SEQUENCE [LARGE SCALE GENOMIC DNA]</scope>
    <source>
        <strain evidence="2 3">A2016</strain>
    </source>
</reference>
<feature type="compositionally biased region" description="Basic and acidic residues" evidence="1">
    <location>
        <begin position="205"/>
        <end position="217"/>
    </location>
</feature>
<feature type="region of interest" description="Disordered" evidence="1">
    <location>
        <begin position="72"/>
        <end position="101"/>
    </location>
</feature>
<evidence type="ECO:0000313" key="3">
    <source>
        <dbReference type="Proteomes" id="UP001578633"/>
    </source>
</evidence>
<accession>A0ABR3UFR8</accession>
<evidence type="ECO:0008006" key="4">
    <source>
        <dbReference type="Google" id="ProtNLM"/>
    </source>
</evidence>
<dbReference type="Pfam" id="PF07426">
    <property type="entry name" value="Dynactin_p22"/>
    <property type="match status" value="1"/>
</dbReference>
<keyword evidence="3" id="KW-1185">Reference proteome</keyword>
<proteinExistence type="predicted"/>
<feature type="region of interest" description="Disordered" evidence="1">
    <location>
        <begin position="205"/>
        <end position="250"/>
    </location>
</feature>
<dbReference type="EMBL" id="JBHGVX010000007">
    <property type="protein sequence ID" value="KAL1794421.1"/>
    <property type="molecule type" value="Genomic_DNA"/>
</dbReference>
<name>A0ABR3UFR8_9PLEO</name>
<gene>
    <name evidence="2" type="ORF">ACET3X_007842</name>
</gene>
<dbReference type="RefSeq" id="XP_069305005.1">
    <property type="nucleotide sequence ID" value="XM_069454033.1"/>
</dbReference>
<dbReference type="Proteomes" id="UP001578633">
    <property type="component" value="Chromosome 7"/>
</dbReference>
<organism evidence="2 3">
    <name type="scientific">Alternaria dauci</name>
    <dbReference type="NCBI Taxonomy" id="48095"/>
    <lineage>
        <taxon>Eukaryota</taxon>
        <taxon>Fungi</taxon>
        <taxon>Dikarya</taxon>
        <taxon>Ascomycota</taxon>
        <taxon>Pezizomycotina</taxon>
        <taxon>Dothideomycetes</taxon>
        <taxon>Pleosporomycetidae</taxon>
        <taxon>Pleosporales</taxon>
        <taxon>Pleosporineae</taxon>
        <taxon>Pleosporaceae</taxon>
        <taxon>Alternaria</taxon>
        <taxon>Alternaria sect. Porri</taxon>
    </lineage>
</organism>
<feature type="compositionally biased region" description="Basic and acidic residues" evidence="1">
    <location>
        <begin position="239"/>
        <end position="250"/>
    </location>
</feature>
<evidence type="ECO:0000256" key="1">
    <source>
        <dbReference type="SAM" id="MobiDB-lite"/>
    </source>
</evidence>
<dbReference type="InterPro" id="IPR009991">
    <property type="entry name" value="DCTN3"/>
</dbReference>
<protein>
    <recommendedName>
        <fullName evidence="4">Nuclear distribution protein</fullName>
    </recommendedName>
</protein>
<sequence length="250" mass="28365">MDEYDEAVLFTFALLETRLDRLEYVLGGSHDGTRDRPRTVPDRIHKMEQSLQQLAGKTALLDEATSLLSKHKDVLNPTVHNTNNNNNTNDDDGPEDGPALDTSHRTALVLERAPAISQTASQLQALADQQVPSTDGFAKLAILRPRIAEAEDRQLQQALKISELRRRNGLLNQRYRHVMFLGAGRCWVDYNERLTKGLRALVREEYRRREDREEEMGVPRGEQEEEQGEEQLQGQGEGDDSKSEYSGDEL</sequence>